<organism evidence="1 2">
    <name type="scientific">Nocardia terpenica</name>
    <dbReference type="NCBI Taxonomy" id="455432"/>
    <lineage>
        <taxon>Bacteria</taxon>
        <taxon>Bacillati</taxon>
        <taxon>Actinomycetota</taxon>
        <taxon>Actinomycetes</taxon>
        <taxon>Mycobacteriales</taxon>
        <taxon>Nocardiaceae</taxon>
        <taxon>Nocardia</taxon>
    </lineage>
</organism>
<evidence type="ECO:0000313" key="1">
    <source>
        <dbReference type="EMBL" id="QIS21254.1"/>
    </source>
</evidence>
<gene>
    <name evidence="1" type="ORF">F6W96_25935</name>
</gene>
<evidence type="ECO:0000313" key="2">
    <source>
        <dbReference type="Proteomes" id="UP000500953"/>
    </source>
</evidence>
<dbReference type="AlphaFoldDB" id="A0A6G9Z734"/>
<dbReference type="Proteomes" id="UP000500953">
    <property type="component" value="Chromosome"/>
</dbReference>
<dbReference type="EMBL" id="CP046173">
    <property type="protein sequence ID" value="QIS21254.1"/>
    <property type="molecule type" value="Genomic_DNA"/>
</dbReference>
<name>A0A6G9Z734_9NOCA</name>
<protein>
    <submittedName>
        <fullName evidence="1">Phage tail protein</fullName>
    </submittedName>
</protein>
<reference evidence="1 2" key="1">
    <citation type="journal article" date="2019" name="ACS Chem. Biol.">
        <title>Identification and Mobilization of a Cryptic Antibiotic Biosynthesis Gene Locus from a Human-Pathogenic Nocardia Isolate.</title>
        <authorList>
            <person name="Herisse M."/>
            <person name="Ishida K."/>
            <person name="Porter J.L."/>
            <person name="Howden B."/>
            <person name="Hertweck C."/>
            <person name="Stinear T.P."/>
            <person name="Pidot S.J."/>
        </authorList>
    </citation>
    <scope>NUCLEOTIDE SEQUENCE [LARGE SCALE GENOMIC DNA]</scope>
    <source>
        <strain evidence="1 2">AUSMDU00012715</strain>
    </source>
</reference>
<proteinExistence type="predicted"/>
<accession>A0A6G9Z734</accession>
<sequence length="330" mass="37611">MESDLCIELESCDKRSDLEIMHDEKWNGEHEADIIAGTVKARGPRTEWFTLHGENAGNRGVYLGQNPEGIFDEPTESIWNSHAYQIGASWGGIRVHKRDVILGAEIIGTDNAPWQDNDSEWRKAWSYEKDSRLWVTTPHSRRYLELRLSETPKFTPDISPFTSQYGKLVMTCVAGNPRWYEQDYTYELIVRDGEVAYVPVWNPTDTRVWLKWVLQNRPGAIYSLPDFSFGSNRFGAAALHERRMVPLPKLVAADGIVRVDTDEDAEQVTADGGTQIWMRMFGCSFLYPIPPYTGTEKDPVQLPVAVKGADGECEIQARLQRSWSRPWGLQ</sequence>